<keyword evidence="2" id="KW-0472">Membrane</keyword>
<evidence type="ECO:0000313" key="3">
    <source>
        <dbReference type="EMBL" id="RKD23884.1"/>
    </source>
</evidence>
<feature type="compositionally biased region" description="Basic and acidic residues" evidence="1">
    <location>
        <begin position="345"/>
        <end position="362"/>
    </location>
</feature>
<dbReference type="AlphaFoldDB" id="A0A419SIL9"/>
<protein>
    <submittedName>
        <fullName evidence="3">Uncharacterized protein</fullName>
    </submittedName>
</protein>
<dbReference type="Proteomes" id="UP000284219">
    <property type="component" value="Unassembled WGS sequence"/>
</dbReference>
<feature type="region of interest" description="Disordered" evidence="1">
    <location>
        <begin position="345"/>
        <end position="375"/>
    </location>
</feature>
<proteinExistence type="predicted"/>
<accession>A0A419SIL9</accession>
<dbReference type="RefSeq" id="WP_120189114.1">
    <property type="nucleotide sequence ID" value="NZ_MCHY01000008.1"/>
</dbReference>
<keyword evidence="2" id="KW-0812">Transmembrane</keyword>
<keyword evidence="2" id="KW-1133">Transmembrane helix</keyword>
<feature type="transmembrane region" description="Helical" evidence="2">
    <location>
        <begin position="12"/>
        <end position="30"/>
    </location>
</feature>
<evidence type="ECO:0000313" key="4">
    <source>
        <dbReference type="Proteomes" id="UP000284219"/>
    </source>
</evidence>
<reference evidence="3 4" key="1">
    <citation type="submission" date="2016-08" db="EMBL/GenBank/DDBJ databases">
        <title>Novel Firmicute Genomes.</title>
        <authorList>
            <person name="Poppleton D.I."/>
            <person name="Gribaldo S."/>
        </authorList>
    </citation>
    <scope>NUCLEOTIDE SEQUENCE [LARGE SCALE GENOMIC DNA]</scope>
    <source>
        <strain evidence="3 4">RAOx-1</strain>
    </source>
</reference>
<evidence type="ECO:0000256" key="1">
    <source>
        <dbReference type="SAM" id="MobiDB-lite"/>
    </source>
</evidence>
<name>A0A419SIL9_9BACL</name>
<dbReference type="EMBL" id="MCHY01000008">
    <property type="protein sequence ID" value="RKD23884.1"/>
    <property type="molecule type" value="Genomic_DNA"/>
</dbReference>
<sequence>MKKLLNDRGSALVYVLMLLMALGIFSPVLLKMVSTQTLATNKAEYEKKVTQYLYGAMDTFIAYLEAYSTPENPSLDPIQHAKDYFENYPRRSEKVTNIELPDGDTLLYSFKYKPTSNVKYKVTMTVIAGELNPNEEKDEGERFYVKKELEYVIDLETIGGSNFPIGSLEGDSNNFKRLSDAERENRIQQFKPTKFDYGDTNDIKTFKGLEEAMNKALVRKDKSQFTFKLSLDDRISTSTNLNFSTAKDKVFIIYVTQVKNGQDVLLYNTDKPQNKYHEHSLLTLNKDVNWNFRGMLIINGNLNNENSVTLNINNVLVNGSFFAYGVGNSRFNGFYEVRKEYLDGKHKGTGKRESGDFYKDIPGDDTQVEFSSQRK</sequence>
<keyword evidence="4" id="KW-1185">Reference proteome</keyword>
<comment type="caution">
    <text evidence="3">The sequence shown here is derived from an EMBL/GenBank/DDBJ whole genome shotgun (WGS) entry which is preliminary data.</text>
</comment>
<organism evidence="3 4">
    <name type="scientific">Ammoniphilus oxalaticus</name>
    <dbReference type="NCBI Taxonomy" id="66863"/>
    <lineage>
        <taxon>Bacteria</taxon>
        <taxon>Bacillati</taxon>
        <taxon>Bacillota</taxon>
        <taxon>Bacilli</taxon>
        <taxon>Bacillales</taxon>
        <taxon>Paenibacillaceae</taxon>
        <taxon>Aneurinibacillus group</taxon>
        <taxon>Ammoniphilus</taxon>
    </lineage>
</organism>
<evidence type="ECO:0000256" key="2">
    <source>
        <dbReference type="SAM" id="Phobius"/>
    </source>
</evidence>
<gene>
    <name evidence="3" type="ORF">BEP19_05510</name>
</gene>